<evidence type="ECO:0000259" key="1">
    <source>
        <dbReference type="Pfam" id="PF18818"/>
    </source>
</evidence>
<name>A0A5S4EGJ2_9PROT</name>
<reference evidence="2 3" key="1">
    <citation type="submission" date="2019-04" db="EMBL/GenBank/DDBJ databases">
        <title>A novel phosphate-accumulating bacterium identified in bioreactor for phosphate removal from wastewater.</title>
        <authorList>
            <person name="Kotlyarov R.Y."/>
            <person name="Beletsky A.V."/>
            <person name="Kallistova A.Y."/>
            <person name="Dorofeev A.G."/>
            <person name="Nikolaev Y.Y."/>
            <person name="Pimenov N.V."/>
            <person name="Ravin N.V."/>
            <person name="Mardanov A.V."/>
        </authorList>
    </citation>
    <scope>NUCLEOTIDE SEQUENCE [LARGE SCALE GENOMIC DNA]</scope>
    <source>
        <strain evidence="2 3">Bin19</strain>
    </source>
</reference>
<evidence type="ECO:0000313" key="2">
    <source>
        <dbReference type="EMBL" id="TMQ74365.1"/>
    </source>
</evidence>
<dbReference type="RefSeq" id="WP_138679334.1">
    <property type="nucleotide sequence ID" value="NZ_SWAD01000238.1"/>
</dbReference>
<gene>
    <name evidence="2" type="ORF">ACCUM_1942</name>
</gene>
<organism evidence="2 3">
    <name type="scientific">Candidatus Accumulibacter phosphatis</name>
    <dbReference type="NCBI Taxonomy" id="327160"/>
    <lineage>
        <taxon>Bacteria</taxon>
        <taxon>Pseudomonadati</taxon>
        <taxon>Pseudomonadota</taxon>
        <taxon>Betaproteobacteria</taxon>
        <taxon>Candidatus Accumulibacter</taxon>
    </lineage>
</organism>
<proteinExistence type="predicted"/>
<keyword evidence="3" id="KW-1185">Reference proteome</keyword>
<sequence>MLGHDGIDRQSLIEEKDGPRSPTFAPVAAPLVYLLELAAFLIGERQCFGFAGQGEAFGRRGWQVYAHKSEDLSGSAYYELRQVEQADSEPLAEGDDEKRFLPLLKVFDVFNLDQVDGLLNEYRAASDTGSAWEPSDIAERIIECSGADIRHGGFRAFYSPPNDLIYLPLRSSSSFRDQASFYRTELHEIYHWAGHASCLGRRLGKRLGESAYAMEDLIAEMGAAFLAAHRRLEGQVRHANYIAS</sequence>
<evidence type="ECO:0000313" key="3">
    <source>
        <dbReference type="Proteomes" id="UP000306324"/>
    </source>
</evidence>
<comment type="caution">
    <text evidence="2">The sequence shown here is derived from an EMBL/GenBank/DDBJ whole genome shotgun (WGS) entry which is preliminary data.</text>
</comment>
<feature type="domain" description="Polyvalent protein metallopeptidase" evidence="1">
    <location>
        <begin position="138"/>
        <end position="244"/>
    </location>
</feature>
<dbReference type="AlphaFoldDB" id="A0A5S4EGJ2"/>
<protein>
    <submittedName>
        <fullName evidence="2">Antirestriction protein</fullName>
    </submittedName>
</protein>
<dbReference type="InterPro" id="IPR041459">
    <property type="entry name" value="MPTase-PolyVal"/>
</dbReference>
<dbReference type="Proteomes" id="UP000306324">
    <property type="component" value="Unassembled WGS sequence"/>
</dbReference>
<dbReference type="OrthoDB" id="9792687at2"/>
<dbReference type="Pfam" id="PF18818">
    <property type="entry name" value="MPTase-PolyVal"/>
    <property type="match status" value="1"/>
</dbReference>
<dbReference type="EMBL" id="SWAD01000238">
    <property type="protein sequence ID" value="TMQ74365.1"/>
    <property type="molecule type" value="Genomic_DNA"/>
</dbReference>
<accession>A0A5S4EGJ2</accession>